<keyword evidence="2 3" id="KW-0479">Metal-binding</keyword>
<evidence type="ECO:0000313" key="4">
    <source>
        <dbReference type="EMBL" id="SDL76305.1"/>
    </source>
</evidence>
<feature type="binding site" evidence="3">
    <location>
        <position position="141"/>
    </location>
    <ligand>
        <name>a divalent metal cation</name>
        <dbReference type="ChEBI" id="CHEBI:60240"/>
    </ligand>
</feature>
<evidence type="ECO:0000256" key="2">
    <source>
        <dbReference type="ARBA" id="ARBA00022723"/>
    </source>
</evidence>
<evidence type="ECO:0000256" key="3">
    <source>
        <dbReference type="PIRSR" id="PIRSR607837-1"/>
    </source>
</evidence>
<evidence type="ECO:0000313" key="5">
    <source>
        <dbReference type="Proteomes" id="UP000198901"/>
    </source>
</evidence>
<dbReference type="SUPFAM" id="SSF109854">
    <property type="entry name" value="DinB/YfiT-like putative metalloenzymes"/>
    <property type="match status" value="1"/>
</dbReference>
<dbReference type="PANTHER" id="PTHR37302">
    <property type="entry name" value="SLR1116 PROTEIN"/>
    <property type="match status" value="1"/>
</dbReference>
<comment type="similarity">
    <text evidence="1">Belongs to the DinB family.</text>
</comment>
<proteinExistence type="inferred from homology"/>
<dbReference type="Pfam" id="PF05163">
    <property type="entry name" value="DinB"/>
    <property type="match status" value="1"/>
</dbReference>
<dbReference type="RefSeq" id="WP_093200419.1">
    <property type="nucleotide sequence ID" value="NZ_FNGS01000003.1"/>
</dbReference>
<dbReference type="STRING" id="563176.SAMN04488090_1697"/>
<dbReference type="Gene3D" id="1.20.120.450">
    <property type="entry name" value="dinb family like domain"/>
    <property type="match status" value="1"/>
</dbReference>
<protein>
    <submittedName>
        <fullName evidence="4">Uncharacterized damage-inducible protein DinB (Forms a four-helix bundle)</fullName>
    </submittedName>
</protein>
<dbReference type="GO" id="GO:0046872">
    <property type="term" value="F:metal ion binding"/>
    <property type="evidence" value="ECO:0007669"/>
    <property type="project" value="UniProtKB-KW"/>
</dbReference>
<evidence type="ECO:0000256" key="1">
    <source>
        <dbReference type="ARBA" id="ARBA00008635"/>
    </source>
</evidence>
<reference evidence="4 5" key="1">
    <citation type="submission" date="2016-10" db="EMBL/GenBank/DDBJ databases">
        <authorList>
            <person name="de Groot N.N."/>
        </authorList>
    </citation>
    <scope>NUCLEOTIDE SEQUENCE [LARGE SCALE GENOMIC DNA]</scope>
    <source>
        <strain evidence="4 5">DSM 21668</strain>
    </source>
</reference>
<accession>A0A1G9MRN5</accession>
<dbReference type="EMBL" id="FNGS01000003">
    <property type="protein sequence ID" value="SDL76305.1"/>
    <property type="molecule type" value="Genomic_DNA"/>
</dbReference>
<feature type="binding site" evidence="3">
    <location>
        <position position="50"/>
    </location>
    <ligand>
        <name>a divalent metal cation</name>
        <dbReference type="ChEBI" id="CHEBI:60240"/>
    </ligand>
</feature>
<sequence length="175" mass="20424">METFELAKDYVRYNTWANGRLIEWLRNKPEAVLEQDFVSSFSGIRQTVYHILGVQEGWLKTLRHEMPENTYGKVYDGTMTDLFAALKANCEELEQFVEALTTDQLTELCSFWVPVRWPEFDEFFRPRTEIIQHAVTHATYHRGQVVTIGRNLGLTDAPMTDYMYYLLMAKPAEVA</sequence>
<gene>
    <name evidence="4" type="ORF">SAMN04488090_1697</name>
</gene>
<dbReference type="Proteomes" id="UP000198901">
    <property type="component" value="Unassembled WGS sequence"/>
</dbReference>
<dbReference type="InterPro" id="IPR007837">
    <property type="entry name" value="DinB"/>
</dbReference>
<organism evidence="4 5">
    <name type="scientific">Siphonobacter aquaeclarae</name>
    <dbReference type="NCBI Taxonomy" id="563176"/>
    <lineage>
        <taxon>Bacteria</taxon>
        <taxon>Pseudomonadati</taxon>
        <taxon>Bacteroidota</taxon>
        <taxon>Cytophagia</taxon>
        <taxon>Cytophagales</taxon>
        <taxon>Cytophagaceae</taxon>
        <taxon>Siphonobacter</taxon>
    </lineage>
</organism>
<dbReference type="PANTHER" id="PTHR37302:SF3">
    <property type="entry name" value="DAMAGE-INDUCIBLE PROTEIN DINB"/>
    <property type="match status" value="1"/>
</dbReference>
<name>A0A1G9MRN5_9BACT</name>
<keyword evidence="5" id="KW-1185">Reference proteome</keyword>
<dbReference type="OrthoDB" id="9811413at2"/>
<dbReference type="InterPro" id="IPR034660">
    <property type="entry name" value="DinB/YfiT-like"/>
</dbReference>
<dbReference type="AlphaFoldDB" id="A0A1G9MRN5"/>
<feature type="binding site" evidence="3">
    <location>
        <position position="137"/>
    </location>
    <ligand>
        <name>a divalent metal cation</name>
        <dbReference type="ChEBI" id="CHEBI:60240"/>
    </ligand>
</feature>